<evidence type="ECO:0000313" key="2">
    <source>
        <dbReference type="Proteomes" id="UP000316476"/>
    </source>
</evidence>
<protein>
    <submittedName>
        <fullName evidence="1">Uncharacterized protein</fullName>
    </submittedName>
</protein>
<dbReference type="EMBL" id="SJPZ01000002">
    <property type="protein sequence ID" value="TWU62027.1"/>
    <property type="molecule type" value="Genomic_DNA"/>
</dbReference>
<dbReference type="OrthoDB" id="9839112at2"/>
<organism evidence="1 2">
    <name type="scientific">Crateriforma conspicua</name>
    <dbReference type="NCBI Taxonomy" id="2527996"/>
    <lineage>
        <taxon>Bacteria</taxon>
        <taxon>Pseudomonadati</taxon>
        <taxon>Planctomycetota</taxon>
        <taxon>Planctomycetia</taxon>
        <taxon>Planctomycetales</taxon>
        <taxon>Planctomycetaceae</taxon>
        <taxon>Crateriforma</taxon>
    </lineage>
</organism>
<name>A0A5C6FJA0_9PLAN</name>
<dbReference type="AlphaFoldDB" id="A0A5C6FJA0"/>
<proteinExistence type="predicted"/>
<reference evidence="1 2" key="1">
    <citation type="submission" date="2019-02" db="EMBL/GenBank/DDBJ databases">
        <title>Deep-cultivation of Planctomycetes and their phenomic and genomic characterization uncovers novel biology.</title>
        <authorList>
            <person name="Wiegand S."/>
            <person name="Jogler M."/>
            <person name="Boedeker C."/>
            <person name="Pinto D."/>
            <person name="Vollmers J."/>
            <person name="Rivas-Marin E."/>
            <person name="Kohn T."/>
            <person name="Peeters S.H."/>
            <person name="Heuer A."/>
            <person name="Rast P."/>
            <person name="Oberbeckmann S."/>
            <person name="Bunk B."/>
            <person name="Jeske O."/>
            <person name="Meyerdierks A."/>
            <person name="Storesund J.E."/>
            <person name="Kallscheuer N."/>
            <person name="Luecker S."/>
            <person name="Lage O.M."/>
            <person name="Pohl T."/>
            <person name="Merkel B.J."/>
            <person name="Hornburger P."/>
            <person name="Mueller R.-W."/>
            <person name="Bruemmer F."/>
            <person name="Labrenz M."/>
            <person name="Spormann A.M."/>
            <person name="Op Den Camp H."/>
            <person name="Overmann J."/>
            <person name="Amann R."/>
            <person name="Jetten M.S.M."/>
            <person name="Mascher T."/>
            <person name="Medema M.H."/>
            <person name="Devos D.P."/>
            <person name="Kaster A.-K."/>
            <person name="Ovreas L."/>
            <person name="Rohde M."/>
            <person name="Galperin M.Y."/>
            <person name="Jogler C."/>
        </authorList>
    </citation>
    <scope>NUCLEOTIDE SEQUENCE [LARGE SCALE GENOMIC DNA]</scope>
    <source>
        <strain evidence="1 2">V7</strain>
    </source>
</reference>
<gene>
    <name evidence="1" type="ORF">V7x_37560</name>
</gene>
<sequence>MNVNYIPIGSTAQQDLPISTTDISAHLLADWLPNLPLATGASFFGWPSQILFQTHAGGTAYLTIHRWLGQSERQWKGVISWMLGVAGGRRVLSELGYRWVAPASAFYPESVGPISVSWPNNFPRANLSVTEDTGSSSRLRPDYIALKPVNGGVSYQLAAAEAKGTSKAILSPSNVTCPASWYQQVRNIRMTLGGVPLYVPRHIVIATRVNPNAVQDTTRQLAIRAWNSNENDQRRELHSGDGLAIVVAHLFGFYRNIGFVEIANELAVALTRLSDSRKSVQQELGFDSEGTDEPVLEFDSVAELSLASGVSAVIRLSKELIALTKALINAKNKDEAAEAIASGDRELDVWNDQPLPASESVSRLSFGVEIEASSI</sequence>
<dbReference type="Proteomes" id="UP000316476">
    <property type="component" value="Unassembled WGS sequence"/>
</dbReference>
<evidence type="ECO:0000313" key="1">
    <source>
        <dbReference type="EMBL" id="TWU62027.1"/>
    </source>
</evidence>
<accession>A0A5C6FJA0</accession>
<dbReference type="RefSeq" id="WP_146414779.1">
    <property type="nucleotide sequence ID" value="NZ_SJPZ01000002.1"/>
</dbReference>
<comment type="caution">
    <text evidence="1">The sequence shown here is derived from an EMBL/GenBank/DDBJ whole genome shotgun (WGS) entry which is preliminary data.</text>
</comment>